<dbReference type="Proteomes" id="UP000629619">
    <property type="component" value="Unassembled WGS sequence"/>
</dbReference>
<proteinExistence type="predicted"/>
<sequence length="86" mass="8668">MSRTGSESIQDSTRTIGSGVMNGLAGRVGAQGRDGQDFAVVAGDGTVQLPPEVLGPYPPGTLFTVQHVDGEVTLVPGGSETAARGQ</sequence>
<evidence type="ECO:0000256" key="1">
    <source>
        <dbReference type="SAM" id="MobiDB-lite"/>
    </source>
</evidence>
<keyword evidence="3" id="KW-1185">Reference proteome</keyword>
<protein>
    <submittedName>
        <fullName evidence="2">Uncharacterized protein</fullName>
    </submittedName>
</protein>
<gene>
    <name evidence="2" type="ORF">Asi03nite_12400</name>
</gene>
<evidence type="ECO:0000313" key="3">
    <source>
        <dbReference type="Proteomes" id="UP000629619"/>
    </source>
</evidence>
<organism evidence="2 3">
    <name type="scientific">Actinoplanes siamensis</name>
    <dbReference type="NCBI Taxonomy" id="1223317"/>
    <lineage>
        <taxon>Bacteria</taxon>
        <taxon>Bacillati</taxon>
        <taxon>Actinomycetota</taxon>
        <taxon>Actinomycetes</taxon>
        <taxon>Micromonosporales</taxon>
        <taxon>Micromonosporaceae</taxon>
        <taxon>Actinoplanes</taxon>
    </lineage>
</organism>
<comment type="caution">
    <text evidence="2">The sequence shown here is derived from an EMBL/GenBank/DDBJ whole genome shotgun (WGS) entry which is preliminary data.</text>
</comment>
<feature type="compositionally biased region" description="Polar residues" evidence="1">
    <location>
        <begin position="1"/>
        <end position="16"/>
    </location>
</feature>
<accession>A0A919N3J0</accession>
<dbReference type="EMBL" id="BOMW01000012">
    <property type="protein sequence ID" value="GIF03702.1"/>
    <property type="molecule type" value="Genomic_DNA"/>
</dbReference>
<reference evidence="2" key="1">
    <citation type="submission" date="2021-01" db="EMBL/GenBank/DDBJ databases">
        <title>Whole genome shotgun sequence of Actinoplanes siamensis NBRC 109076.</title>
        <authorList>
            <person name="Komaki H."/>
            <person name="Tamura T."/>
        </authorList>
    </citation>
    <scope>NUCLEOTIDE SEQUENCE</scope>
    <source>
        <strain evidence="2">NBRC 109076</strain>
    </source>
</reference>
<dbReference type="AlphaFoldDB" id="A0A919N3J0"/>
<name>A0A919N3J0_9ACTN</name>
<feature type="region of interest" description="Disordered" evidence="1">
    <location>
        <begin position="1"/>
        <end position="31"/>
    </location>
</feature>
<evidence type="ECO:0000313" key="2">
    <source>
        <dbReference type="EMBL" id="GIF03702.1"/>
    </source>
</evidence>